<gene>
    <name evidence="1" type="primary">CRP1_1</name>
    <name evidence="1" type="ORF">DSO57_1001334</name>
</gene>
<keyword evidence="2" id="KW-1185">Reference proteome</keyword>
<sequence>MSENNSYENLPLVQYTFSWPSGPSHVSLCGQFDLKGIPNWSEMPLEWQDNANCFQLTLLLSGPKHVDFKFVVEGVWVCHPHLETRPDSCGFINNYIFVEPTAQAVESKPSTPETLVESQPEEAKWCESPLATNENNSSESICEYKEPEKMVAEEKTPLILPTEAQEFTEKHPNLELNLNTLDAFDYQFMGFQDQDNDSFDSSSSSHSSSEESINLSQKGKSCDSLNVLCEETETVDQPQCSEHTTEESHLMVYEDLNVNSLVSQATDTQDADESETNDQPQCSEHITYESPSMGYEDLNVNSLVSQETDTQDAGKSETNDQLQCSEHITYESPSMVYEDLNVNSLISQETDTQYAEELTENNEECETEGHSDSDGEPEEPENNEALEDTKSSQETQEKDTACESDAASDEAVNQAQNEVLAEDDDAAFPETKSAEPASPNSPQVHEQVEFTRSQFYEEHMEDDESKPSIPMVLCSLTLSYIFYGLLAVSTIAAKKSVTIISSKVLDVIQNHSEEAVKMTEDKHTASEVHELNIFEILMGLTLVASGMIVAFVLSSFKSRT</sequence>
<accession>A0ACC2U7J8</accession>
<evidence type="ECO:0000313" key="2">
    <source>
        <dbReference type="Proteomes" id="UP001165960"/>
    </source>
</evidence>
<proteinExistence type="predicted"/>
<dbReference type="Proteomes" id="UP001165960">
    <property type="component" value="Unassembled WGS sequence"/>
</dbReference>
<protein>
    <submittedName>
        <fullName evidence="1">Cruciform DNA binding protein</fullName>
    </submittedName>
</protein>
<evidence type="ECO:0000313" key="1">
    <source>
        <dbReference type="EMBL" id="KAJ9082805.1"/>
    </source>
</evidence>
<reference evidence="1" key="1">
    <citation type="submission" date="2022-04" db="EMBL/GenBank/DDBJ databases">
        <title>Genome of the entomopathogenic fungus Entomophthora muscae.</title>
        <authorList>
            <person name="Elya C."/>
            <person name="Lovett B.R."/>
            <person name="Lee E."/>
            <person name="Macias A.M."/>
            <person name="Hajek A.E."/>
            <person name="De Bivort B.L."/>
            <person name="Kasson M.T."/>
            <person name="De Fine Licht H.H."/>
            <person name="Stajich J.E."/>
        </authorList>
    </citation>
    <scope>NUCLEOTIDE SEQUENCE</scope>
    <source>
        <strain evidence="1">Berkeley</strain>
    </source>
</reference>
<name>A0ACC2U7J8_9FUNG</name>
<dbReference type="EMBL" id="QTSX02001423">
    <property type="protein sequence ID" value="KAJ9082805.1"/>
    <property type="molecule type" value="Genomic_DNA"/>
</dbReference>
<comment type="caution">
    <text evidence="1">The sequence shown here is derived from an EMBL/GenBank/DDBJ whole genome shotgun (WGS) entry which is preliminary data.</text>
</comment>
<organism evidence="1 2">
    <name type="scientific">Entomophthora muscae</name>
    <dbReference type="NCBI Taxonomy" id="34485"/>
    <lineage>
        <taxon>Eukaryota</taxon>
        <taxon>Fungi</taxon>
        <taxon>Fungi incertae sedis</taxon>
        <taxon>Zoopagomycota</taxon>
        <taxon>Entomophthoromycotina</taxon>
        <taxon>Entomophthoromycetes</taxon>
        <taxon>Entomophthorales</taxon>
        <taxon>Entomophthoraceae</taxon>
        <taxon>Entomophthora</taxon>
    </lineage>
</organism>